<reference evidence="1 2" key="1">
    <citation type="journal article" date="2012" name="Eukaryot. Cell">
        <title>Genome sequence of the fungus Glarea lozoyensis: the first genome sequence of a species from the Helotiaceae family.</title>
        <authorList>
            <person name="Youssar L."/>
            <person name="Gruening B.A."/>
            <person name="Erxleben A."/>
            <person name="Guenther S."/>
            <person name="Huettel W."/>
        </authorList>
    </citation>
    <scope>NUCLEOTIDE SEQUENCE [LARGE SCALE GENOMIC DNA]</scope>
    <source>
        <strain evidence="2">ATCC 74030 / MF5533</strain>
    </source>
</reference>
<evidence type="ECO:0000313" key="1">
    <source>
        <dbReference type="EMBL" id="EHL03837.1"/>
    </source>
</evidence>
<organism evidence="1 2">
    <name type="scientific">Glarea lozoyensis (strain ATCC 74030 / MF5533)</name>
    <dbReference type="NCBI Taxonomy" id="1104152"/>
    <lineage>
        <taxon>Eukaryota</taxon>
        <taxon>Fungi</taxon>
        <taxon>Dikarya</taxon>
        <taxon>Ascomycota</taxon>
        <taxon>Pezizomycotina</taxon>
        <taxon>Leotiomycetes</taxon>
        <taxon>Helotiales</taxon>
        <taxon>Helotiaceae</taxon>
        <taxon>Glarea</taxon>
    </lineage>
</organism>
<comment type="caution">
    <text evidence="1">The sequence shown here is derived from an EMBL/GenBank/DDBJ whole genome shotgun (WGS) entry which is preliminary data.</text>
</comment>
<proteinExistence type="predicted"/>
<evidence type="ECO:0000313" key="2">
    <source>
        <dbReference type="Proteomes" id="UP000005446"/>
    </source>
</evidence>
<keyword evidence="2" id="KW-1185">Reference proteome</keyword>
<dbReference type="AlphaFoldDB" id="H0EC94"/>
<name>H0EC94_GLAL7</name>
<accession>H0EC94</accession>
<dbReference type="EMBL" id="AGUE01000001">
    <property type="protein sequence ID" value="EHL03837.1"/>
    <property type="molecule type" value="Genomic_DNA"/>
</dbReference>
<dbReference type="Proteomes" id="UP000005446">
    <property type="component" value="Unassembled WGS sequence"/>
</dbReference>
<dbReference type="InParanoid" id="H0EC94"/>
<gene>
    <name evidence="1" type="ORF">M7I_0027</name>
</gene>
<sequence length="62" mass="6723">MSEVQFGKSATSISASVQHIQLNKKQTQVEHGIYPDLGVILVSTSTRLIAAARQSDCLRPVI</sequence>
<dbReference type="HOGENOM" id="CLU_2904370_0_0_1"/>
<protein>
    <submittedName>
        <fullName evidence="1">Uncharacterized protein</fullName>
    </submittedName>
</protein>